<evidence type="ECO:0000313" key="2">
    <source>
        <dbReference type="Proteomes" id="UP000186817"/>
    </source>
</evidence>
<dbReference type="OrthoDB" id="407454at2759"/>
<comment type="caution">
    <text evidence="1">The sequence shown here is derived from an EMBL/GenBank/DDBJ whole genome shotgun (WGS) entry which is preliminary data.</text>
</comment>
<sequence length="980" mass="112907">MPIFDVRVHQLAYRGVQEWNLRNIAAGRFTGVVFTRSIPETIFLAKLSHGLRDNGVDLDKVSHVVWTQNNQQPPKKQDDPGAYVAPLAQRIVDVLKPLMPVEQDLYALHQMQALQSDNEKYRKKLAESGIPITPEKRKAENPVNNTHAQKKMKFEELPVTYDELQQAASVVPRVSQMQATNAKVIKEFQQNAESQLHDGVLSMKLKEYITKVFNSIGGGDKKTKQKVVDLAVRWGLPAQIAMKAPCKTLTHIIAVAAFMKYDFEGFLQSFALSLEIYTNWVTQLIAASPWLFQEMEMPECILEVHSIMSFTAMTHALAGLLVQQSFSAYEGLSYREFTQCRFRMRILVATLQFIIAYVPGVDKHVAMWGTSFAWLVLCTRSSTLDRYSLSLKMKVKSLGLHPSMYSFEFFRRSNIVYMKVPFQFDVAWILDTKRLTCSTPNRRNWKRYWYIGSSSLTATARDCNRATKLRQVSAKKLVKTELAVQWWSEKDNFLDYATVVLGASPGWHVERATAGLEEFNLVQDLAKFNWINAQSTFFPARRQYNSMFQDAFDAWWRRNQFPRWSKPDLTEFIHDQWKQHLNQLNKEERLDFKSVQKLKQFFSDNFVIHNEDHCSGHVMIFCPNFYYSTQWRTWTDEAVFTRLPYVSSRKRKKQWTTARTIVSYWNSLAAPLLTATSMALSSIISSAWPEQLGTGTTPQLWSDIHRFLRAQSDTARMVEVNQDLIGFFNSIPQTEVVNAVQRLLDEYRATHNDTCIMVNPHSQFKRYVTHAGSSLASCKANYRTAYLEDVERIVLLSFQLGVFEAMGVAWRQTRGTAIGNQVSPILSTICVAAMEIHWKRTFPNTLAVAGSQVLIQRYVDNRLILATDIAVQLPGIQVLLHQFFYKRPVELEHVLNHEYLGMLVDVSSRTITFKPMRHGWQIRSSKSAGTWNSRLSGLKSRLSIILKYAYPKKNAEQQADDLCEFFTRMGFPPDRVWKCR</sequence>
<evidence type="ECO:0000313" key="1">
    <source>
        <dbReference type="EMBL" id="OLP94547.1"/>
    </source>
</evidence>
<dbReference type="Proteomes" id="UP000186817">
    <property type="component" value="Unassembled WGS sequence"/>
</dbReference>
<dbReference type="AlphaFoldDB" id="A0A1Q9DHA3"/>
<proteinExistence type="predicted"/>
<accession>A0A1Q9DHA3</accession>
<keyword evidence="2" id="KW-1185">Reference proteome</keyword>
<gene>
    <name evidence="1" type="ORF">AK812_SmicGene23451</name>
</gene>
<dbReference type="EMBL" id="LSRX01000538">
    <property type="protein sequence ID" value="OLP94547.1"/>
    <property type="molecule type" value="Genomic_DNA"/>
</dbReference>
<reference evidence="1 2" key="1">
    <citation type="submission" date="2016-02" db="EMBL/GenBank/DDBJ databases">
        <title>Genome analysis of coral dinoflagellate symbionts highlights evolutionary adaptations to a symbiotic lifestyle.</title>
        <authorList>
            <person name="Aranda M."/>
            <person name="Li Y."/>
            <person name="Liew Y.J."/>
            <person name="Baumgarten S."/>
            <person name="Simakov O."/>
            <person name="Wilson M."/>
            <person name="Piel J."/>
            <person name="Ashoor H."/>
            <person name="Bougouffa S."/>
            <person name="Bajic V.B."/>
            <person name="Ryu T."/>
            <person name="Ravasi T."/>
            <person name="Bayer T."/>
            <person name="Micklem G."/>
            <person name="Kim H."/>
            <person name="Bhak J."/>
            <person name="Lajeunesse T.C."/>
            <person name="Voolstra C.R."/>
        </authorList>
    </citation>
    <scope>NUCLEOTIDE SEQUENCE [LARGE SCALE GENOMIC DNA]</scope>
    <source>
        <strain evidence="1 2">CCMP2467</strain>
    </source>
</reference>
<name>A0A1Q9DHA3_SYMMI</name>
<protein>
    <submittedName>
        <fullName evidence="1">Uncharacterized protein</fullName>
    </submittedName>
</protein>
<organism evidence="1 2">
    <name type="scientific">Symbiodinium microadriaticum</name>
    <name type="common">Dinoflagellate</name>
    <name type="synonym">Zooxanthella microadriatica</name>
    <dbReference type="NCBI Taxonomy" id="2951"/>
    <lineage>
        <taxon>Eukaryota</taxon>
        <taxon>Sar</taxon>
        <taxon>Alveolata</taxon>
        <taxon>Dinophyceae</taxon>
        <taxon>Suessiales</taxon>
        <taxon>Symbiodiniaceae</taxon>
        <taxon>Symbiodinium</taxon>
    </lineage>
</organism>